<dbReference type="PANTHER" id="PTHR32479:SF17">
    <property type="entry name" value="GLYCOLATE OXIDASE IRON-SULFUR SUBUNIT"/>
    <property type="match status" value="1"/>
</dbReference>
<reference evidence="8 9" key="1">
    <citation type="submission" date="2019-07" db="EMBL/GenBank/DDBJ databases">
        <title>The pathways for chlorine oxyanion respiration interact through the shared metabolite chlorate.</title>
        <authorList>
            <person name="Barnum T.P."/>
            <person name="Cheng Y."/>
            <person name="Hill K.A."/>
            <person name="Lucas L.N."/>
            <person name="Carlson H.K."/>
            <person name="Coates J.D."/>
        </authorList>
    </citation>
    <scope>NUCLEOTIDE SEQUENCE [LARGE SCALE GENOMIC DNA]</scope>
    <source>
        <strain evidence="8">BK-3</strain>
    </source>
</reference>
<dbReference type="PROSITE" id="PS51379">
    <property type="entry name" value="4FE4S_FER_2"/>
    <property type="match status" value="2"/>
</dbReference>
<dbReference type="EMBL" id="VMRY01000003">
    <property type="protein sequence ID" value="TVT59587.1"/>
    <property type="molecule type" value="Genomic_DNA"/>
</dbReference>
<dbReference type="PROSITE" id="PS00198">
    <property type="entry name" value="4FE4S_FER_1"/>
    <property type="match status" value="2"/>
</dbReference>
<evidence type="ECO:0000256" key="2">
    <source>
        <dbReference type="ARBA" id="ARBA00022723"/>
    </source>
</evidence>
<dbReference type="EC" id="1.1.99.14" evidence="6"/>
<keyword evidence="3" id="KW-0677">Repeat</keyword>
<dbReference type="InterPro" id="IPR009051">
    <property type="entry name" value="Helical_ferredxn"/>
</dbReference>
<keyword evidence="5 6" id="KW-0411">Iron-sulfur</keyword>
<keyword evidence="1 6" id="KW-0004">4Fe-4S</keyword>
<dbReference type="Proteomes" id="UP000317355">
    <property type="component" value="Unassembled WGS sequence"/>
</dbReference>
<evidence type="ECO:0000256" key="5">
    <source>
        <dbReference type="ARBA" id="ARBA00023014"/>
    </source>
</evidence>
<evidence type="ECO:0000313" key="8">
    <source>
        <dbReference type="EMBL" id="TVT59587.1"/>
    </source>
</evidence>
<comment type="caution">
    <text evidence="8">The sequence shown here is derived from an EMBL/GenBank/DDBJ whole genome shotgun (WGS) entry which is preliminary data.</text>
</comment>
<organism evidence="8 9">
    <name type="scientific">Sedimenticola thiotaurini</name>
    <dbReference type="NCBI Taxonomy" id="1543721"/>
    <lineage>
        <taxon>Bacteria</taxon>
        <taxon>Pseudomonadati</taxon>
        <taxon>Pseudomonadota</taxon>
        <taxon>Gammaproteobacteria</taxon>
        <taxon>Chromatiales</taxon>
        <taxon>Sedimenticolaceae</taxon>
        <taxon>Sedimenticola</taxon>
    </lineage>
</organism>
<keyword evidence="6" id="KW-0813">Transport</keyword>
<comment type="cofactor">
    <cofactor evidence="6">
        <name>[4Fe-4S] cluster</name>
        <dbReference type="ChEBI" id="CHEBI:49883"/>
    </cofactor>
    <text evidence="6">Binds 2 [4Fe-4S] clusters.</text>
</comment>
<dbReference type="Gene3D" id="1.10.1060.10">
    <property type="entry name" value="Alpha-helical ferredoxin"/>
    <property type="match status" value="1"/>
</dbReference>
<evidence type="ECO:0000259" key="7">
    <source>
        <dbReference type="PROSITE" id="PS51379"/>
    </source>
</evidence>
<proteinExistence type="predicted"/>
<comment type="catalytic activity">
    <reaction evidence="6">
        <text>(R)-lactate + A = pyruvate + AH2</text>
        <dbReference type="Rhea" id="RHEA:15089"/>
        <dbReference type="ChEBI" id="CHEBI:13193"/>
        <dbReference type="ChEBI" id="CHEBI:15361"/>
        <dbReference type="ChEBI" id="CHEBI:16004"/>
        <dbReference type="ChEBI" id="CHEBI:17499"/>
    </reaction>
</comment>
<evidence type="ECO:0000256" key="4">
    <source>
        <dbReference type="ARBA" id="ARBA00023004"/>
    </source>
</evidence>
<dbReference type="GO" id="GO:0046872">
    <property type="term" value="F:metal ion binding"/>
    <property type="evidence" value="ECO:0007669"/>
    <property type="project" value="UniProtKB-UniRule"/>
</dbReference>
<sequence length="394" mass="43302">MNHTELLHEADRCVKCGICLPHCPTYKLTLDEGDSPRGRISLIQALANGHLSDAETHYHLDRCLSCLACESACPSGVNYGYLIDGTRALGKPGWKKRLIHRFISVQPYRNSSRLLLKLYRFSGLRHLLRLFGGKQLRRLDDLLPRAAEIGLWRKQYLPATEPRGRVGLFTGCVGRISDRKGLDASIKVLNCLGYEVVVPLNQGCCGALQQHAGEPETAKRMTAINQTAFSSDGLDAILYIASGCGAQLVKQSFGIPVFEITQFLNQCHWPDEARLNALPQTVGLHTPCTLKHQLKLADEPKRLLSRIPEIDLISLDEIDCCGAAGSYLLEQPLMADNLRQKALDKILPHNNLAFLATSNSGCALHLASGMRKIAANVQTVHPIELVAMSLDGTA</sequence>
<dbReference type="Pfam" id="PF02754">
    <property type="entry name" value="CCG"/>
    <property type="match status" value="2"/>
</dbReference>
<gene>
    <name evidence="8" type="ORF">FHK82_00995</name>
</gene>
<accession>A0A558DEX0</accession>
<protein>
    <recommendedName>
        <fullName evidence="6">Glycolate oxidase iron-sulfur subunit</fullName>
        <ecNumber evidence="6">1.1.99.14</ecNumber>
    </recommendedName>
</protein>
<keyword evidence="2 6" id="KW-0479">Metal-binding</keyword>
<dbReference type="Pfam" id="PF13183">
    <property type="entry name" value="Fer4_8"/>
    <property type="match status" value="1"/>
</dbReference>
<keyword evidence="4 6" id="KW-0408">Iron</keyword>
<dbReference type="InterPro" id="IPR004017">
    <property type="entry name" value="Cys_rich_dom"/>
</dbReference>
<comment type="function">
    <text evidence="6">Component of a complex that catalyzes the oxidation of glycolate to glyoxylate.</text>
</comment>
<keyword evidence="6" id="KW-0249">Electron transport</keyword>
<dbReference type="InterPro" id="IPR012257">
    <property type="entry name" value="Glc_ox_4Fe-4S"/>
</dbReference>
<feature type="domain" description="4Fe-4S ferredoxin-type" evidence="7">
    <location>
        <begin position="4"/>
        <end position="33"/>
    </location>
</feature>
<dbReference type="GO" id="GO:0019154">
    <property type="term" value="F:glycolate dehydrogenase activity"/>
    <property type="evidence" value="ECO:0007669"/>
    <property type="project" value="UniProtKB-EC"/>
</dbReference>
<comment type="catalytic activity">
    <reaction evidence="6">
        <text>glycolate + A = glyoxylate + AH2</text>
        <dbReference type="Rhea" id="RHEA:21264"/>
        <dbReference type="ChEBI" id="CHEBI:13193"/>
        <dbReference type="ChEBI" id="CHEBI:17499"/>
        <dbReference type="ChEBI" id="CHEBI:29805"/>
        <dbReference type="ChEBI" id="CHEBI:36655"/>
        <dbReference type="EC" id="1.1.99.14"/>
    </reaction>
</comment>
<evidence type="ECO:0000256" key="3">
    <source>
        <dbReference type="ARBA" id="ARBA00022737"/>
    </source>
</evidence>
<feature type="domain" description="4Fe-4S ferredoxin-type" evidence="7">
    <location>
        <begin position="54"/>
        <end position="77"/>
    </location>
</feature>
<dbReference type="InterPro" id="IPR017896">
    <property type="entry name" value="4Fe4S_Fe-S-bd"/>
</dbReference>
<evidence type="ECO:0000256" key="1">
    <source>
        <dbReference type="ARBA" id="ARBA00022485"/>
    </source>
</evidence>
<dbReference type="PANTHER" id="PTHR32479">
    <property type="entry name" value="GLYCOLATE OXIDASE IRON-SULFUR SUBUNIT"/>
    <property type="match status" value="1"/>
</dbReference>
<dbReference type="AlphaFoldDB" id="A0A558DEX0"/>
<dbReference type="InterPro" id="IPR017900">
    <property type="entry name" value="4Fe4S_Fe_S_CS"/>
</dbReference>
<evidence type="ECO:0000313" key="9">
    <source>
        <dbReference type="Proteomes" id="UP000317355"/>
    </source>
</evidence>
<name>A0A558DEX0_9GAMM</name>
<evidence type="ECO:0000256" key="6">
    <source>
        <dbReference type="PIRNR" id="PIRNR000139"/>
    </source>
</evidence>
<dbReference type="SUPFAM" id="SSF46548">
    <property type="entry name" value="alpha-helical ferredoxin"/>
    <property type="match status" value="1"/>
</dbReference>
<dbReference type="PIRSF" id="PIRSF000139">
    <property type="entry name" value="Glc_ox_4Fe-4S"/>
    <property type="match status" value="1"/>
</dbReference>
<dbReference type="GO" id="GO:0051539">
    <property type="term" value="F:4 iron, 4 sulfur cluster binding"/>
    <property type="evidence" value="ECO:0007669"/>
    <property type="project" value="UniProtKB-UniRule"/>
</dbReference>